<keyword evidence="1" id="KW-0812">Transmembrane</keyword>
<name>A0ABM4DK78_HYDVU</name>
<feature type="transmembrane region" description="Helical" evidence="1">
    <location>
        <begin position="27"/>
        <end position="46"/>
    </location>
</feature>
<protein>
    <submittedName>
        <fullName evidence="3">Uncharacterized protein LOC136091381</fullName>
    </submittedName>
</protein>
<keyword evidence="1" id="KW-1133">Transmembrane helix</keyword>
<dbReference type="GeneID" id="136091381"/>
<evidence type="ECO:0000313" key="2">
    <source>
        <dbReference type="Proteomes" id="UP001652625"/>
    </source>
</evidence>
<feature type="transmembrane region" description="Helical" evidence="1">
    <location>
        <begin position="58"/>
        <end position="78"/>
    </location>
</feature>
<keyword evidence="1" id="KW-0472">Membrane</keyword>
<feature type="transmembrane region" description="Helical" evidence="1">
    <location>
        <begin position="129"/>
        <end position="153"/>
    </location>
</feature>
<dbReference type="RefSeq" id="XP_065674939.1">
    <property type="nucleotide sequence ID" value="XM_065818867.1"/>
</dbReference>
<proteinExistence type="predicted"/>
<feature type="transmembrane region" description="Helical" evidence="1">
    <location>
        <begin position="90"/>
        <end position="109"/>
    </location>
</feature>
<evidence type="ECO:0000313" key="3">
    <source>
        <dbReference type="RefSeq" id="XP_065674939.1"/>
    </source>
</evidence>
<organism evidence="2 3">
    <name type="scientific">Hydra vulgaris</name>
    <name type="common">Hydra</name>
    <name type="synonym">Hydra attenuata</name>
    <dbReference type="NCBI Taxonomy" id="6087"/>
    <lineage>
        <taxon>Eukaryota</taxon>
        <taxon>Metazoa</taxon>
        <taxon>Cnidaria</taxon>
        <taxon>Hydrozoa</taxon>
        <taxon>Hydroidolina</taxon>
        <taxon>Anthoathecata</taxon>
        <taxon>Aplanulata</taxon>
        <taxon>Hydridae</taxon>
        <taxon>Hydra</taxon>
    </lineage>
</organism>
<keyword evidence="2" id="KW-1185">Reference proteome</keyword>
<accession>A0ABM4DK78</accession>
<evidence type="ECO:0000256" key="1">
    <source>
        <dbReference type="SAM" id="Phobius"/>
    </source>
</evidence>
<sequence>MWYYFVAHIAYHFTRCFPKDGRCGARIFVMFIALLFLLPQFIVLILPTTSRYCVQPILNMLVVSICMTFVMVAFTFLFTMMEPVPWKLKIGFHFFGFFSLIIGLVQFGITVDSNCSETIPELYLLSLSFGIFSLVSAIFLLLLIPFWFVNFFWPGSVLSLKERRGICYEPVKSFSCVWHV</sequence>
<reference evidence="3" key="1">
    <citation type="submission" date="2025-08" db="UniProtKB">
        <authorList>
            <consortium name="RefSeq"/>
        </authorList>
    </citation>
    <scope>IDENTIFICATION</scope>
</reference>
<dbReference type="Proteomes" id="UP001652625">
    <property type="component" value="Chromosome 15"/>
</dbReference>
<gene>
    <name evidence="3" type="primary">LOC136091381</name>
</gene>